<proteinExistence type="predicted"/>
<evidence type="ECO:0000259" key="2">
    <source>
        <dbReference type="PROSITE" id="PS51038"/>
    </source>
</evidence>
<reference evidence="3" key="3">
    <citation type="submission" date="2021-05" db="UniProtKB">
        <authorList>
            <consortium name="EnsemblPlants"/>
        </authorList>
    </citation>
    <scope>IDENTIFICATION</scope>
    <source>
        <strain evidence="3">cv. B73</strain>
    </source>
</reference>
<sequence>MQKKGSRNSDQRKAASVAAPTAADATNKRPRVSAFFLLDGSKVHSFVFIMSEEMKRLIAYVEDLYEDTNSCNMVKVQWFDKVDES</sequence>
<reference evidence="4" key="1">
    <citation type="submission" date="2015-12" db="EMBL/GenBank/DDBJ databases">
        <title>Update maize B73 reference genome by single molecule sequencing technologies.</title>
        <authorList>
            <consortium name="Maize Genome Sequencing Project"/>
            <person name="Ware D."/>
        </authorList>
    </citation>
    <scope>NUCLEOTIDE SEQUENCE [LARGE SCALE GENOMIC DNA]</scope>
    <source>
        <strain evidence="4">cv. B73</strain>
    </source>
</reference>
<dbReference type="Gramene" id="Zm00001eb077360_T001">
    <property type="protein sequence ID" value="Zm00001eb077360_P001"/>
    <property type="gene ID" value="Zm00001eb077360"/>
</dbReference>
<evidence type="ECO:0000313" key="3">
    <source>
        <dbReference type="EnsemblPlants" id="Zm00001eb077360_P001"/>
    </source>
</evidence>
<dbReference type="PROSITE" id="PS51038">
    <property type="entry name" value="BAH"/>
    <property type="match status" value="1"/>
</dbReference>
<dbReference type="InterPro" id="IPR043151">
    <property type="entry name" value="BAH_sf"/>
</dbReference>
<evidence type="ECO:0000256" key="1">
    <source>
        <dbReference type="SAM" id="MobiDB-lite"/>
    </source>
</evidence>
<dbReference type="InterPro" id="IPR001025">
    <property type="entry name" value="BAH_dom"/>
</dbReference>
<dbReference type="Gene3D" id="2.30.30.490">
    <property type="match status" value="1"/>
</dbReference>
<evidence type="ECO:0000313" key="4">
    <source>
        <dbReference type="Proteomes" id="UP000007305"/>
    </source>
</evidence>
<keyword evidence="4" id="KW-1185">Reference proteome</keyword>
<dbReference type="GO" id="GO:0003682">
    <property type="term" value="F:chromatin binding"/>
    <property type="evidence" value="ECO:0007669"/>
    <property type="project" value="InterPro"/>
</dbReference>
<dbReference type="EnsemblPlants" id="Zm00001eb077360_T001">
    <property type="protein sequence ID" value="Zm00001eb077360_P001"/>
    <property type="gene ID" value="Zm00001eb077360"/>
</dbReference>
<feature type="domain" description="BAH" evidence="2">
    <location>
        <begin position="39"/>
        <end position="85"/>
    </location>
</feature>
<name>A0A804MDH7_MAIZE</name>
<protein>
    <recommendedName>
        <fullName evidence="2">BAH domain-containing protein</fullName>
    </recommendedName>
</protein>
<feature type="compositionally biased region" description="Low complexity" evidence="1">
    <location>
        <begin position="14"/>
        <end position="25"/>
    </location>
</feature>
<reference evidence="3" key="2">
    <citation type="submission" date="2019-07" db="EMBL/GenBank/DDBJ databases">
        <authorList>
            <person name="Seetharam A."/>
            <person name="Woodhouse M."/>
            <person name="Cannon E."/>
        </authorList>
    </citation>
    <scope>NUCLEOTIDE SEQUENCE [LARGE SCALE GENOMIC DNA]</scope>
    <source>
        <strain evidence="3">cv. B73</strain>
    </source>
</reference>
<feature type="region of interest" description="Disordered" evidence="1">
    <location>
        <begin position="1"/>
        <end position="25"/>
    </location>
</feature>
<accession>A0A804MDH7</accession>
<dbReference type="AlphaFoldDB" id="A0A804MDH7"/>
<dbReference type="Proteomes" id="UP000007305">
    <property type="component" value="Chromosome 2"/>
</dbReference>
<dbReference type="InParanoid" id="A0A804MDH7"/>
<organism evidence="3 4">
    <name type="scientific">Zea mays</name>
    <name type="common">Maize</name>
    <dbReference type="NCBI Taxonomy" id="4577"/>
    <lineage>
        <taxon>Eukaryota</taxon>
        <taxon>Viridiplantae</taxon>
        <taxon>Streptophyta</taxon>
        <taxon>Embryophyta</taxon>
        <taxon>Tracheophyta</taxon>
        <taxon>Spermatophyta</taxon>
        <taxon>Magnoliopsida</taxon>
        <taxon>Liliopsida</taxon>
        <taxon>Poales</taxon>
        <taxon>Poaceae</taxon>
        <taxon>PACMAD clade</taxon>
        <taxon>Panicoideae</taxon>
        <taxon>Andropogonodae</taxon>
        <taxon>Andropogoneae</taxon>
        <taxon>Tripsacinae</taxon>
        <taxon>Zea</taxon>
    </lineage>
</organism>